<dbReference type="SUPFAM" id="SSF75005">
    <property type="entry name" value="Arabinanase/levansucrase/invertase"/>
    <property type="match status" value="2"/>
</dbReference>
<proteinExistence type="inferred from homology"/>
<dbReference type="InterPro" id="IPR013189">
    <property type="entry name" value="Glyco_hydro_32_C"/>
</dbReference>
<dbReference type="Gene3D" id="2.115.10.20">
    <property type="entry name" value="Glycosyl hydrolase domain, family 43"/>
    <property type="match status" value="2"/>
</dbReference>
<keyword evidence="3" id="KW-0378">Hydrolase</keyword>
<dbReference type="InterPro" id="IPR006558">
    <property type="entry name" value="LamG-like"/>
</dbReference>
<reference evidence="8 9" key="1">
    <citation type="submission" date="2024-09" db="EMBL/GenBank/DDBJ databases">
        <authorList>
            <person name="Sun Q."/>
            <person name="Mori K."/>
        </authorList>
    </citation>
    <scope>NUCLEOTIDE SEQUENCE [LARGE SCALE GENOMIC DNA]</scope>
    <source>
        <strain evidence="8 9">NCAIM B.02610</strain>
    </source>
</reference>
<dbReference type="Gene3D" id="2.60.120.560">
    <property type="entry name" value="Exo-inulinase, domain 1"/>
    <property type="match status" value="2"/>
</dbReference>
<dbReference type="PROSITE" id="PS00609">
    <property type="entry name" value="GLYCOSYL_HYDROL_F32"/>
    <property type="match status" value="1"/>
</dbReference>
<evidence type="ECO:0000256" key="1">
    <source>
        <dbReference type="ARBA" id="ARBA00009902"/>
    </source>
</evidence>
<dbReference type="SMART" id="SM00640">
    <property type="entry name" value="Glyco_32"/>
    <property type="match status" value="2"/>
</dbReference>
<dbReference type="InterPro" id="IPR023296">
    <property type="entry name" value="Glyco_hydro_beta-prop_sf"/>
</dbReference>
<evidence type="ECO:0000256" key="5">
    <source>
        <dbReference type="ARBA" id="ARBA00023295"/>
    </source>
</evidence>
<dbReference type="Gene3D" id="2.60.120.200">
    <property type="match status" value="1"/>
</dbReference>
<protein>
    <submittedName>
        <fullName evidence="8">GH32 C-terminal domain-containing protein</fullName>
    </submittedName>
</protein>
<dbReference type="CDD" id="cd08996">
    <property type="entry name" value="GH32_FFase"/>
    <property type="match status" value="1"/>
</dbReference>
<dbReference type="InterPro" id="IPR018053">
    <property type="entry name" value="Glyco_hydro_32_AS"/>
</dbReference>
<dbReference type="SUPFAM" id="SSF49899">
    <property type="entry name" value="Concanavalin A-like lectins/glucanases"/>
    <property type="match status" value="3"/>
</dbReference>
<dbReference type="InterPro" id="IPR013320">
    <property type="entry name" value="ConA-like_dom_sf"/>
</dbReference>
<dbReference type="SMART" id="SM00560">
    <property type="entry name" value="LamGL"/>
    <property type="match status" value="1"/>
</dbReference>
<evidence type="ECO:0000256" key="6">
    <source>
        <dbReference type="SAM" id="MobiDB-lite"/>
    </source>
</evidence>
<accession>A0ABV6KGZ8</accession>
<dbReference type="PANTHER" id="PTHR42800">
    <property type="entry name" value="EXOINULINASE INUD (AFU_ORTHOLOGUE AFUA_5G00480)"/>
    <property type="match status" value="1"/>
</dbReference>
<dbReference type="RefSeq" id="WP_335963219.1">
    <property type="nucleotide sequence ID" value="NZ_JAXBLX010000044.1"/>
</dbReference>
<dbReference type="Proteomes" id="UP001589838">
    <property type="component" value="Unassembled WGS sequence"/>
</dbReference>
<name>A0ABV6KGZ8_9BACI</name>
<keyword evidence="2" id="KW-0732">Signal</keyword>
<dbReference type="PANTHER" id="PTHR42800:SF1">
    <property type="entry name" value="EXOINULINASE INUD (AFU_ORTHOLOGUE AFUA_5G00480)"/>
    <property type="match status" value="1"/>
</dbReference>
<keyword evidence="4" id="KW-1015">Disulfide bond</keyword>
<dbReference type="Pfam" id="PF08244">
    <property type="entry name" value="Glyco_hydro_32C"/>
    <property type="match status" value="2"/>
</dbReference>
<feature type="domain" description="LamG-like jellyroll fold" evidence="7">
    <location>
        <begin position="1177"/>
        <end position="1327"/>
    </location>
</feature>
<dbReference type="InterPro" id="IPR013148">
    <property type="entry name" value="Glyco_hydro_32_N"/>
</dbReference>
<keyword evidence="9" id="KW-1185">Reference proteome</keyword>
<evidence type="ECO:0000256" key="2">
    <source>
        <dbReference type="ARBA" id="ARBA00022729"/>
    </source>
</evidence>
<evidence type="ECO:0000313" key="8">
    <source>
        <dbReference type="EMBL" id="MFC0472597.1"/>
    </source>
</evidence>
<dbReference type="Pfam" id="PF13385">
    <property type="entry name" value="Laminin_G_3"/>
    <property type="match status" value="1"/>
</dbReference>
<evidence type="ECO:0000313" key="9">
    <source>
        <dbReference type="Proteomes" id="UP001589838"/>
    </source>
</evidence>
<dbReference type="Gene3D" id="2.60.120.260">
    <property type="entry name" value="Galactose-binding domain-like"/>
    <property type="match status" value="2"/>
</dbReference>
<dbReference type="EMBL" id="JBHLUX010000082">
    <property type="protein sequence ID" value="MFC0472597.1"/>
    <property type="molecule type" value="Genomic_DNA"/>
</dbReference>
<keyword evidence="5" id="KW-0326">Glycosidase</keyword>
<dbReference type="CDD" id="cd18622">
    <property type="entry name" value="GH32_Inu-like"/>
    <property type="match status" value="1"/>
</dbReference>
<evidence type="ECO:0000256" key="3">
    <source>
        <dbReference type="ARBA" id="ARBA00022801"/>
    </source>
</evidence>
<comment type="caution">
    <text evidence="8">The sequence shown here is derived from an EMBL/GenBank/DDBJ whole genome shotgun (WGS) entry which is preliminary data.</text>
</comment>
<evidence type="ECO:0000259" key="7">
    <source>
        <dbReference type="SMART" id="SM00560"/>
    </source>
</evidence>
<dbReference type="Pfam" id="PF00251">
    <property type="entry name" value="Glyco_hydro_32N"/>
    <property type="match status" value="2"/>
</dbReference>
<evidence type="ECO:0000256" key="4">
    <source>
        <dbReference type="ARBA" id="ARBA00023157"/>
    </source>
</evidence>
<organism evidence="8 9">
    <name type="scientific">Halalkalibacter kiskunsagensis</name>
    <dbReference type="NCBI Taxonomy" id="1548599"/>
    <lineage>
        <taxon>Bacteria</taxon>
        <taxon>Bacillati</taxon>
        <taxon>Bacillota</taxon>
        <taxon>Bacilli</taxon>
        <taxon>Bacillales</taxon>
        <taxon>Bacillaceae</taxon>
        <taxon>Halalkalibacter</taxon>
    </lineage>
</organism>
<sequence length="2090" mass="234933">MNGRKFRRFMLLFLTILLVSHPFLMYPVSAETVTNESDNFPNVIENPSFETGDLTGWTVVEGDAFGPESVSNETAWWDEEIPFNQEDEYFLNGWALPEKETGILRSSTFTLDGSGWMTFKLGGGANPELVHINIYDADIDKLLAQYGNTEFCDCHFPSIEEGMNLANLVQYKADLTPYLGRNLYIELVDNAVEDWGLLFADAFFTYHDEVPTVGVEAISLSPATIEETEAPEKEGAEDAVPKEEEAREESEEETETPKEKETSENIPGDYYDEAFRSQFHFTPEKNWMNDPNGMVYLDGEYHLFYQHNPTDKVWGPMYWGHAISTDLVNWEHMPIALYPDENGFIWSGSAVVDENNTSGFGDGSGPPLVAIFSYELGNDNQTVGLAYSNDKGRTWEKYEGNPVIDMPEETKVTSGGEGVFRDPKVFWNEDNNEWVFVIASGKQVDFYTSPNLKEWTKVSRFENPAVNGDLGIWECSDLIKLPVATENGIEEKWVLITSVANGPTGGQGMGYFIGEFDGENFTPDEEEIKWFDYGADIYAGVTWSNTPNERPILLGWMSPPKYAGDTPTDPWRSAMTLPRELRLEQTDAGIHLAQAPVNELESLRGEQVSWENETVESTNDLLSGVEGDTLEIIAEIDLVQTTANEVGFHVRKSDTEYTAIGYQVDEKEAYVNRENSGIVDFHPDFAAKHTASLEMNAETLKLHMFVDRSSVEVFINDGETVFTEQIFPDPTSKGLELFADNGTIHLKNLEIYQLNSSEFTPGYKNDFKRSYGHYPNEIDVDDLPTDIENASFETGDLTGWITYGSAFNGVVSDETQFWGGPFNQEGAYHVWGFAGANNDDRSDIRTGVMKSSLFKLDGNGTVNFLVGGGQDDQNLYVSLVNAATGEELFRTTGRNTEQYRRVSWNASEHLGEAVFIKVVDRHSGGFGHINVDDFNVLNSSEDVIPNEIENPGFETGDLTGWTVVEGEAFANENVTNEEAYWEDVPFNHVGVYHLHGAQNDGDNKTGVLKSSHFELAGTGEISFLIGGGNDIDNLYVALVRAENDEELMKATNENWDDAQGESYHRVVWDASDYIGEEVYMKVVNNKIGGWSHINVDDFRVLKHGIVAQWSFDEGEGKITKDDVSGSEEKIEYIFNDAVDKPSTDPLWRDGIDGSSLLFDGYSTYVQREATEFAKVTDALTIEAWVAPRAYEWGNEGKKSMIVNQHNTSKNEGFALGMGRHGSWSFEVGMNGEWIELWADEDKPLEKFKWSHIVATYDKQKSELTLYLNGEAVGTTKTPLNANITPSTEPLIIGKHNHPAIINGTFAANMFNGLMDEVKIYSESFSEEKVNEVYNTYVSSFENGEHPTPQLEMDRSRFDGDRHRPQYHFISPEHWMNEPHAPFYFNGKYHLFYQHNPQGPYWSHIHWGHAVSDDMVHWEDMPVALAPDGGSVTPDGVWSGDATFDADGLPVLLFTAGDDSKVPNQMTGLARSTFTEDGDISLPNWVMNDEPVTVQEPNLHADEGEVWYGQFRDPYVWKDGDTWYQLVGSGIRNGDSSVGGTALLYTSTDLENWTYEKPFFVGDYVNYPETGQVWELPVFLPLNDKDGNETGKHVLFVNPWYESYSPHNVKYVWHWIGTWDKENLEFTPDHTEPRIFDKGEHFTGPSGFVDPDDRSILFSIAQGKRSEQAQHNAGWAHNAGLPLSLTLRENNQLGIEPIEELQDLRMKQVASFENKKISKANKLLSDVQGDLLEVILEVENHNASEFGIKVRRSENGEEETLIYYDYENSMYSIDRNKSSLDPDVRKGIQGDVMELDGENLKLHIYLDRSMVEAYANGYKSLTSRVYPTLSDALGLELWSEDGQVTIKSMEVWELGSAYGETVPAHWPDVEQAPESITLPNHDFQTGDFSGWIVEGNAFTDEHITNRYDWGWGGPFNQAHTAVDPNHYHYWGFHPDHGGDGATGVMKSQNFILGGNGQIDFLVAGGNIPDQLYVALVRSSDGEYLMKATGHNSEQYRRVSFDASEYIGEELYVKVVDKATGGWGHINLDNVNVPVDPITEFDLTGLTEEQEEEKEIEKGKSDIILPNGKVLLKGGTSRIELLVELSKRTKVE</sequence>
<feature type="region of interest" description="Disordered" evidence="6">
    <location>
        <begin position="222"/>
        <end position="268"/>
    </location>
</feature>
<dbReference type="InterPro" id="IPR001362">
    <property type="entry name" value="Glyco_hydro_32"/>
</dbReference>
<gene>
    <name evidence="8" type="ORF">ACFFHM_19440</name>
</gene>
<comment type="similarity">
    <text evidence="1">Belongs to the glycosyl hydrolase 32 family.</text>
</comment>
<feature type="compositionally biased region" description="Basic and acidic residues" evidence="6">
    <location>
        <begin position="230"/>
        <end position="245"/>
    </location>
</feature>